<reference evidence="5" key="1">
    <citation type="submission" date="2021-03" db="EMBL/GenBank/DDBJ databases">
        <authorList>
            <person name="Bekaert M."/>
        </authorList>
    </citation>
    <scope>NUCLEOTIDE SEQUENCE</scope>
</reference>
<dbReference type="GO" id="GO:0016853">
    <property type="term" value="F:isomerase activity"/>
    <property type="evidence" value="ECO:0007669"/>
    <property type="project" value="UniProtKB-KW"/>
</dbReference>
<dbReference type="Gene3D" id="3.30.160.60">
    <property type="entry name" value="Classic Zinc Finger"/>
    <property type="match status" value="1"/>
</dbReference>
<feature type="domain" description="B box-type" evidence="4">
    <location>
        <begin position="265"/>
        <end position="301"/>
    </location>
</feature>
<evidence type="ECO:0000259" key="4">
    <source>
        <dbReference type="PROSITE" id="PS50119"/>
    </source>
</evidence>
<proteinExistence type="inferred from homology"/>
<dbReference type="SUPFAM" id="SSF57845">
    <property type="entry name" value="B-box zinc-binding domain"/>
    <property type="match status" value="1"/>
</dbReference>
<keyword evidence="3" id="KW-0862">Zinc</keyword>
<gene>
    <name evidence="5" type="ORF">MEDL_12522</name>
</gene>
<dbReference type="NCBIfam" id="TIGR00654">
    <property type="entry name" value="PhzF_family"/>
    <property type="match status" value="1"/>
</dbReference>
<protein>
    <recommendedName>
        <fullName evidence="4">B box-type domain-containing protein</fullName>
    </recommendedName>
</protein>
<dbReference type="CDD" id="cd19756">
    <property type="entry name" value="Bbox2"/>
    <property type="match status" value="1"/>
</dbReference>
<comment type="similarity">
    <text evidence="1">Belongs to the PhzF family.</text>
</comment>
<organism evidence="5 6">
    <name type="scientific">Mytilus edulis</name>
    <name type="common">Blue mussel</name>
    <dbReference type="NCBI Taxonomy" id="6550"/>
    <lineage>
        <taxon>Eukaryota</taxon>
        <taxon>Metazoa</taxon>
        <taxon>Spiralia</taxon>
        <taxon>Lophotrochozoa</taxon>
        <taxon>Mollusca</taxon>
        <taxon>Bivalvia</taxon>
        <taxon>Autobranchia</taxon>
        <taxon>Pteriomorphia</taxon>
        <taxon>Mytilida</taxon>
        <taxon>Mytiloidea</taxon>
        <taxon>Mytilidae</taxon>
        <taxon>Mytilinae</taxon>
        <taxon>Mytilus</taxon>
    </lineage>
</organism>
<comment type="caution">
    <text evidence="5">The sequence shown here is derived from an EMBL/GenBank/DDBJ whole genome shotgun (WGS) entry which is preliminary data.</text>
</comment>
<evidence type="ECO:0000256" key="1">
    <source>
        <dbReference type="ARBA" id="ARBA00008270"/>
    </source>
</evidence>
<dbReference type="GO" id="GO:0008270">
    <property type="term" value="F:zinc ion binding"/>
    <property type="evidence" value="ECO:0007669"/>
    <property type="project" value="UniProtKB-KW"/>
</dbReference>
<dbReference type="OrthoDB" id="75169at2759"/>
<dbReference type="InterPro" id="IPR003719">
    <property type="entry name" value="Phenazine_PhzF-like"/>
</dbReference>
<sequence>MIQTERNPAAVCLVNNEKLLSEEKLQQIAAEMNLSETVYIIDTCQTGFTLGDRFRIRWFTPTNEVNLCGHATVASASVLFYQLSKQSVRQNNFDSASGPLITERAHPNGITMNFPLNPPENQDEEEIANLLQLVLPKNKIHSLHYSQSTKKLLVRMSDHCTRLELESLRPDTTAMMNAEPTGKVKGVIITLKGTIDNGCVDKAGEAYDFISRYFAPWNGIPEDPVTGSAHTVSGAYWSEVLQKKSLYDVGTSIEYTYKEIEYGKCSLHVNQERCWYCKDCDSFVCLKCVSETHQQHVLIDTDQIHKEKVSQVSKLIELYKRKITSIRTIKKIGQKKYEESKKKIIERKEDLTKLLDDHSKHMLYQLEEKCKTSEIGSKSEDLSKTLDLLLNCQRSKRADLLLGTLNTFQDADVHQDQTACFPRFVMGRPLSPKLIEKFGSFREETVVYPNEEIELLLKSSHITSLQMIKRIVEISDEKFYVIDESSLYCVEIKKGEKLHIKKIVDIKAVDISFDITKTKEILIAMAKEGKIMVLKPSLKMKLFFSRSGFSPSAIHITKDDKVIVGVREEGELEVSSDEDSRRQIIVFDKNGQEENVFEYDKRGNASFQRQ</sequence>
<dbReference type="PANTHER" id="PTHR13774">
    <property type="entry name" value="PHENAZINE BIOSYNTHESIS PROTEIN"/>
    <property type="match status" value="1"/>
</dbReference>
<dbReference type="InterPro" id="IPR000315">
    <property type="entry name" value="Znf_B-box"/>
</dbReference>
<dbReference type="EMBL" id="CAJPWZ010000654">
    <property type="protein sequence ID" value="CAG2197766.1"/>
    <property type="molecule type" value="Genomic_DNA"/>
</dbReference>
<dbReference type="PANTHER" id="PTHR13774:SF17">
    <property type="entry name" value="PHENAZINE BIOSYNTHESIS-LIKE DOMAIN-CONTAINING PROTEIN"/>
    <property type="match status" value="1"/>
</dbReference>
<keyword evidence="3" id="KW-0863">Zinc-finger</keyword>
<dbReference type="Gene3D" id="3.10.310.10">
    <property type="entry name" value="Diaminopimelate Epimerase, Chain A, domain 1"/>
    <property type="match status" value="2"/>
</dbReference>
<dbReference type="SUPFAM" id="SSF54506">
    <property type="entry name" value="Diaminopimelate epimerase-like"/>
    <property type="match status" value="1"/>
</dbReference>
<dbReference type="Pfam" id="PF02567">
    <property type="entry name" value="PhzC-PhzF"/>
    <property type="match status" value="1"/>
</dbReference>
<dbReference type="GO" id="GO:0005737">
    <property type="term" value="C:cytoplasm"/>
    <property type="evidence" value="ECO:0007669"/>
    <property type="project" value="TreeGrafter"/>
</dbReference>
<name>A0A8S3QMG8_MYTED</name>
<accession>A0A8S3QMG8</accession>
<evidence type="ECO:0000256" key="2">
    <source>
        <dbReference type="ARBA" id="ARBA00023235"/>
    </source>
</evidence>
<evidence type="ECO:0000313" key="5">
    <source>
        <dbReference type="EMBL" id="CAG2197766.1"/>
    </source>
</evidence>
<evidence type="ECO:0000256" key="3">
    <source>
        <dbReference type="PROSITE-ProRule" id="PRU00024"/>
    </source>
</evidence>
<dbReference type="Proteomes" id="UP000683360">
    <property type="component" value="Unassembled WGS sequence"/>
</dbReference>
<keyword evidence="3" id="KW-0479">Metal-binding</keyword>
<keyword evidence="2" id="KW-0413">Isomerase</keyword>
<keyword evidence="6" id="KW-1185">Reference proteome</keyword>
<dbReference type="PROSITE" id="PS50119">
    <property type="entry name" value="ZF_BBOX"/>
    <property type="match status" value="1"/>
</dbReference>
<dbReference type="AlphaFoldDB" id="A0A8S3QMG8"/>
<evidence type="ECO:0000313" key="6">
    <source>
        <dbReference type="Proteomes" id="UP000683360"/>
    </source>
</evidence>